<proteinExistence type="predicted"/>
<protein>
    <submittedName>
        <fullName evidence="2">Uncharacterized protein</fullName>
    </submittedName>
</protein>
<keyword evidence="1" id="KW-0472">Membrane</keyword>
<evidence type="ECO:0000313" key="2">
    <source>
        <dbReference type="EMBL" id="MPN37022.1"/>
    </source>
</evidence>
<accession>A0A645HF71</accession>
<evidence type="ECO:0000256" key="1">
    <source>
        <dbReference type="SAM" id="Phobius"/>
    </source>
</evidence>
<gene>
    <name evidence="2" type="ORF">SDC9_184534</name>
</gene>
<dbReference type="EMBL" id="VSSQ01091476">
    <property type="protein sequence ID" value="MPN37022.1"/>
    <property type="molecule type" value="Genomic_DNA"/>
</dbReference>
<name>A0A645HF71_9ZZZZ</name>
<keyword evidence="1" id="KW-0812">Transmembrane</keyword>
<organism evidence="2">
    <name type="scientific">bioreactor metagenome</name>
    <dbReference type="NCBI Taxonomy" id="1076179"/>
    <lineage>
        <taxon>unclassified sequences</taxon>
        <taxon>metagenomes</taxon>
        <taxon>ecological metagenomes</taxon>
    </lineage>
</organism>
<reference evidence="2" key="1">
    <citation type="submission" date="2019-08" db="EMBL/GenBank/DDBJ databases">
        <authorList>
            <person name="Kucharzyk K."/>
            <person name="Murdoch R.W."/>
            <person name="Higgins S."/>
            <person name="Loffler F."/>
        </authorList>
    </citation>
    <scope>NUCLEOTIDE SEQUENCE</scope>
</reference>
<comment type="caution">
    <text evidence="2">The sequence shown here is derived from an EMBL/GenBank/DDBJ whole genome shotgun (WGS) entry which is preliminary data.</text>
</comment>
<sequence length="63" mass="7335">MLTTPDLSENTPPSAAKIRGVAILKVAVNNEIKLKSLIHYRPFLLLIAEIFYYIVCSYEYYYY</sequence>
<feature type="transmembrane region" description="Helical" evidence="1">
    <location>
        <begin position="43"/>
        <end position="61"/>
    </location>
</feature>
<dbReference type="AlphaFoldDB" id="A0A645HF71"/>
<keyword evidence="1" id="KW-1133">Transmembrane helix</keyword>